<evidence type="ECO:0000256" key="3">
    <source>
        <dbReference type="ARBA" id="ARBA00007317"/>
    </source>
</evidence>
<dbReference type="FunFam" id="4.10.320.10:FF:000002">
    <property type="entry name" value="Dihydrolipoamide acetyltransferase component of pyruvate dehydrogenase complex"/>
    <property type="match status" value="1"/>
</dbReference>
<dbReference type="FunFam" id="2.40.50.100:FF:000013">
    <property type="entry name" value="Dihydrolipoamide acetyltransferase component of pyruvate dehydrogenase complex"/>
    <property type="match status" value="1"/>
</dbReference>
<gene>
    <name evidence="13" type="ORF">g.18176</name>
</gene>
<dbReference type="FunFam" id="3.30.559.10:FF:000027">
    <property type="entry name" value="Dihydrolipoamide acetyltransferase component of pyruvate dehydrogenase complex"/>
    <property type="match status" value="1"/>
</dbReference>
<dbReference type="PROSITE" id="PS50968">
    <property type="entry name" value="BIOTINYL_LIPOYL"/>
    <property type="match status" value="1"/>
</dbReference>
<dbReference type="PANTHER" id="PTHR43178">
    <property type="entry name" value="DIHYDROLIPOAMIDE ACETYLTRANSFERASE COMPONENT OF PYRUVATE DEHYDROGENASE COMPLEX"/>
    <property type="match status" value="1"/>
</dbReference>
<dbReference type="CDD" id="cd06849">
    <property type="entry name" value="lipoyl_domain"/>
    <property type="match status" value="1"/>
</dbReference>
<proteinExistence type="inferred from homology"/>
<accession>A0A1B6EFV7</accession>
<dbReference type="InterPro" id="IPR036625">
    <property type="entry name" value="E3-bd_dom_sf"/>
</dbReference>
<organism evidence="13">
    <name type="scientific">Clastoptera arizonana</name>
    <name type="common">Arizona spittle bug</name>
    <dbReference type="NCBI Taxonomy" id="38151"/>
    <lineage>
        <taxon>Eukaryota</taxon>
        <taxon>Metazoa</taxon>
        <taxon>Ecdysozoa</taxon>
        <taxon>Arthropoda</taxon>
        <taxon>Hexapoda</taxon>
        <taxon>Insecta</taxon>
        <taxon>Pterygota</taxon>
        <taxon>Neoptera</taxon>
        <taxon>Paraneoptera</taxon>
        <taxon>Hemiptera</taxon>
        <taxon>Auchenorrhyncha</taxon>
        <taxon>Cercopoidea</taxon>
        <taxon>Clastopteridae</taxon>
        <taxon>Clastoptera</taxon>
    </lineage>
</organism>
<dbReference type="AlphaFoldDB" id="A0A1B6EFV7"/>
<evidence type="ECO:0000313" key="13">
    <source>
        <dbReference type="EMBL" id="JAS36754.1"/>
    </source>
</evidence>
<dbReference type="Pfam" id="PF00198">
    <property type="entry name" value="2-oxoacid_dh"/>
    <property type="match status" value="2"/>
</dbReference>
<dbReference type="EC" id="2.3.1.-" evidence="10"/>
<feature type="domain" description="Peripheral subunit-binding (PSBD)" evidence="12">
    <location>
        <begin position="147"/>
        <end position="184"/>
    </location>
</feature>
<keyword evidence="6" id="KW-0809">Transit peptide</keyword>
<keyword evidence="7" id="KW-0496">Mitochondrion</keyword>
<dbReference type="Gene3D" id="2.40.50.100">
    <property type="match status" value="1"/>
</dbReference>
<dbReference type="GO" id="GO:0016407">
    <property type="term" value="F:acetyltransferase activity"/>
    <property type="evidence" value="ECO:0007669"/>
    <property type="project" value="TreeGrafter"/>
</dbReference>
<comment type="similarity">
    <text evidence="3 10">Belongs to the 2-oxoacid dehydrogenase family.</text>
</comment>
<dbReference type="InterPro" id="IPR050743">
    <property type="entry name" value="2-oxoacid_DH_E2_comp"/>
</dbReference>
<keyword evidence="5 10" id="KW-0450">Lipoyl</keyword>
<comment type="catalytic activity">
    <reaction evidence="9">
        <text>N(6)-[(R)-dihydrolipoyl]-L-lysyl-[protein] + 2-methylpropanoyl-CoA = N(6)-[(R)-S(8)-2-methylpropanoyldihydrolipoyl]-L-lysyl-[protein] + CoA</text>
        <dbReference type="Rhea" id="RHEA:18865"/>
        <dbReference type="Rhea" id="RHEA-COMP:10475"/>
        <dbReference type="Rhea" id="RHEA-COMP:10497"/>
        <dbReference type="ChEBI" id="CHEBI:57287"/>
        <dbReference type="ChEBI" id="CHEBI:57338"/>
        <dbReference type="ChEBI" id="CHEBI:83100"/>
        <dbReference type="ChEBI" id="CHEBI:83142"/>
        <dbReference type="EC" id="2.3.1.168"/>
    </reaction>
    <physiologicalReaction direction="left-to-right" evidence="9">
        <dbReference type="Rhea" id="RHEA:18866"/>
    </physiologicalReaction>
</comment>
<evidence type="ECO:0000256" key="5">
    <source>
        <dbReference type="ARBA" id="ARBA00022823"/>
    </source>
</evidence>
<comment type="subcellular location">
    <subcellularLocation>
        <location evidence="2">Mitochondrion matrix</location>
    </subcellularLocation>
</comment>
<sequence length="481" mass="52915">MTLHLIKQCAVSLCPQVSRTFHSSSELYKVVQYKLSDIGEGIREVTVKGWCVKPEDTVAQFDDICEVESDKATVTITSRYDGRVTKLYHAVGDIALVGHPLVDIDVEEAEGMPEPTQEVDKAVPEEDVKVVKEASVAEGDETWNKSLATPAVRRIAMENKVSIKDVRGSGKHGRVMKEDILEYLKNKHHQLPVGKSQDRTEPMSTLQKVMTKTMTKSQSIPSFLYCDEVDMSKLVQLKKEIKPYLEKKGIKMSYLPFILKALSMSLLEYPILNSTVDESSQTIIYKGVHNIGIAVDSPSGLLVPNIKNVQNLSILQIAKEASRLQEVAIKGNISPGDLAGGTFTVSNVGSVGGTYARPMILPPEVSIVALGKIQTLPRYDHLGNLYPANTLNASHSADHRIIDGPGTYARPRILPPEVSIVALGKIQTLPRYDHLGNLYPANTLNASHSADHRIIDGATVARFTNLWKSYVENPTLLMLGL</sequence>
<keyword evidence="8 10" id="KW-0012">Acyltransferase</keyword>
<dbReference type="SUPFAM" id="SSF51230">
    <property type="entry name" value="Single hybrid motif"/>
    <property type="match status" value="1"/>
</dbReference>
<evidence type="ECO:0000259" key="12">
    <source>
        <dbReference type="PROSITE" id="PS51826"/>
    </source>
</evidence>
<dbReference type="Pfam" id="PF02817">
    <property type="entry name" value="E3_binding"/>
    <property type="match status" value="1"/>
</dbReference>
<dbReference type="Pfam" id="PF00364">
    <property type="entry name" value="Biotin_lipoyl"/>
    <property type="match status" value="1"/>
</dbReference>
<dbReference type="InterPro" id="IPR023213">
    <property type="entry name" value="CAT-like_dom_sf"/>
</dbReference>
<dbReference type="GO" id="GO:0005829">
    <property type="term" value="C:cytosol"/>
    <property type="evidence" value="ECO:0007669"/>
    <property type="project" value="UniProtKB-ARBA"/>
</dbReference>
<dbReference type="InterPro" id="IPR000089">
    <property type="entry name" value="Biotin_lipoyl"/>
</dbReference>
<dbReference type="GO" id="GO:0005759">
    <property type="term" value="C:mitochondrial matrix"/>
    <property type="evidence" value="ECO:0007669"/>
    <property type="project" value="UniProtKB-SubCell"/>
</dbReference>
<dbReference type="GO" id="GO:0043754">
    <property type="term" value="F:dihydrolipoamide branched chain acyltransferase activity"/>
    <property type="evidence" value="ECO:0007669"/>
    <property type="project" value="UniProtKB-EC"/>
</dbReference>
<dbReference type="Gene3D" id="4.10.320.10">
    <property type="entry name" value="E3-binding domain"/>
    <property type="match status" value="1"/>
</dbReference>
<dbReference type="PANTHER" id="PTHR43178:SF5">
    <property type="entry name" value="LIPOAMIDE ACYLTRANSFERASE COMPONENT OF BRANCHED-CHAIN ALPHA-KETO ACID DEHYDROGENASE COMPLEX, MITOCHONDRIAL"/>
    <property type="match status" value="1"/>
</dbReference>
<evidence type="ECO:0000256" key="6">
    <source>
        <dbReference type="ARBA" id="ARBA00022946"/>
    </source>
</evidence>
<dbReference type="Gene3D" id="3.30.559.10">
    <property type="entry name" value="Chloramphenicol acetyltransferase-like domain"/>
    <property type="match status" value="2"/>
</dbReference>
<dbReference type="EMBL" id="GEDC01000544">
    <property type="protein sequence ID" value="JAS36754.1"/>
    <property type="molecule type" value="Transcribed_RNA"/>
</dbReference>
<dbReference type="PROSITE" id="PS51826">
    <property type="entry name" value="PSBD"/>
    <property type="match status" value="1"/>
</dbReference>
<evidence type="ECO:0000256" key="1">
    <source>
        <dbReference type="ARBA" id="ARBA00001938"/>
    </source>
</evidence>
<dbReference type="GO" id="GO:0031405">
    <property type="term" value="F:lipoic acid binding"/>
    <property type="evidence" value="ECO:0007669"/>
    <property type="project" value="TreeGrafter"/>
</dbReference>
<reference evidence="13" key="1">
    <citation type="submission" date="2015-12" db="EMBL/GenBank/DDBJ databases">
        <title>De novo transcriptome assembly of four potential Pierce s Disease insect vectors from Arizona vineyards.</title>
        <authorList>
            <person name="Tassone E.E."/>
        </authorList>
    </citation>
    <scope>NUCLEOTIDE SEQUENCE</scope>
</reference>
<evidence type="ECO:0000256" key="8">
    <source>
        <dbReference type="ARBA" id="ARBA00023315"/>
    </source>
</evidence>
<name>A0A1B6EFV7_9HEMI</name>
<dbReference type="SUPFAM" id="SSF52777">
    <property type="entry name" value="CoA-dependent acyltransferases"/>
    <property type="match status" value="2"/>
</dbReference>
<evidence type="ECO:0000256" key="7">
    <source>
        <dbReference type="ARBA" id="ARBA00023128"/>
    </source>
</evidence>
<comment type="cofactor">
    <cofactor evidence="1 10">
        <name>(R)-lipoate</name>
        <dbReference type="ChEBI" id="CHEBI:83088"/>
    </cofactor>
</comment>
<evidence type="ECO:0000256" key="9">
    <source>
        <dbReference type="ARBA" id="ARBA00051775"/>
    </source>
</evidence>
<dbReference type="InterPro" id="IPR011053">
    <property type="entry name" value="Single_hybrid_motif"/>
</dbReference>
<evidence type="ECO:0000256" key="4">
    <source>
        <dbReference type="ARBA" id="ARBA00022679"/>
    </source>
</evidence>
<dbReference type="SUPFAM" id="SSF47005">
    <property type="entry name" value="Peripheral subunit-binding domain of 2-oxo acid dehydrogenase complex"/>
    <property type="match status" value="1"/>
</dbReference>
<feature type="domain" description="Lipoyl-binding" evidence="11">
    <location>
        <begin position="30"/>
        <end position="105"/>
    </location>
</feature>
<dbReference type="InterPro" id="IPR004167">
    <property type="entry name" value="PSBD"/>
</dbReference>
<evidence type="ECO:0000256" key="2">
    <source>
        <dbReference type="ARBA" id="ARBA00004305"/>
    </source>
</evidence>
<evidence type="ECO:0000259" key="11">
    <source>
        <dbReference type="PROSITE" id="PS50968"/>
    </source>
</evidence>
<protein>
    <recommendedName>
        <fullName evidence="10">Dihydrolipoamide acetyltransferase component of pyruvate dehydrogenase complex</fullName>
        <ecNumber evidence="10">2.3.1.-</ecNumber>
    </recommendedName>
</protein>
<keyword evidence="4 10" id="KW-0808">Transferase</keyword>
<dbReference type="InterPro" id="IPR001078">
    <property type="entry name" value="2-oxoacid_DH_actylTfrase"/>
</dbReference>
<evidence type="ECO:0000256" key="10">
    <source>
        <dbReference type="RuleBase" id="RU003423"/>
    </source>
</evidence>